<dbReference type="GO" id="GO:0071555">
    <property type="term" value="P:cell wall organization"/>
    <property type="evidence" value="ECO:0007669"/>
    <property type="project" value="TreeGrafter"/>
</dbReference>
<gene>
    <name evidence="8" type="ORF">Aco04nite_12930</name>
</gene>
<dbReference type="GO" id="GO:0008658">
    <property type="term" value="F:penicillin binding"/>
    <property type="evidence" value="ECO:0007669"/>
    <property type="project" value="InterPro"/>
</dbReference>
<dbReference type="InterPro" id="IPR012338">
    <property type="entry name" value="Beta-lactam/transpept-like"/>
</dbReference>
<evidence type="ECO:0000313" key="8">
    <source>
        <dbReference type="EMBL" id="GIM68929.1"/>
    </source>
</evidence>
<dbReference type="InterPro" id="IPR001460">
    <property type="entry name" value="PCN-bd_Tpept"/>
</dbReference>
<evidence type="ECO:0000259" key="5">
    <source>
        <dbReference type="Pfam" id="PF00905"/>
    </source>
</evidence>
<dbReference type="RefSeq" id="WP_212996256.1">
    <property type="nucleotide sequence ID" value="NZ_BAAATW010000001.1"/>
</dbReference>
<reference evidence="8" key="1">
    <citation type="submission" date="2021-03" db="EMBL/GenBank/DDBJ databases">
        <title>Whole genome shotgun sequence of Actinoplanes consettensis NBRC 14913.</title>
        <authorList>
            <person name="Komaki H."/>
            <person name="Tamura T."/>
        </authorList>
    </citation>
    <scope>NUCLEOTIDE SEQUENCE</scope>
    <source>
        <strain evidence="8">NBRC 14913</strain>
    </source>
</reference>
<dbReference type="SUPFAM" id="SSF56601">
    <property type="entry name" value="beta-lactamase/transpeptidase-like"/>
    <property type="match status" value="1"/>
</dbReference>
<evidence type="ECO:0000256" key="1">
    <source>
        <dbReference type="ARBA" id="ARBA00004370"/>
    </source>
</evidence>
<dbReference type="InterPro" id="IPR007887">
    <property type="entry name" value="MecA_N"/>
</dbReference>
<feature type="domain" description="Penicillin-binding protein transpeptidase" evidence="5">
    <location>
        <begin position="365"/>
        <end position="636"/>
    </location>
</feature>
<dbReference type="Proteomes" id="UP000680865">
    <property type="component" value="Unassembled WGS sequence"/>
</dbReference>
<feature type="domain" description="NTF2-like N-terminal transpeptidase" evidence="7">
    <location>
        <begin position="33"/>
        <end position="147"/>
    </location>
</feature>
<dbReference type="SUPFAM" id="SSF56519">
    <property type="entry name" value="Penicillin binding protein dimerisation domain"/>
    <property type="match status" value="1"/>
</dbReference>
<dbReference type="InterPro" id="IPR050515">
    <property type="entry name" value="Beta-lactam/transpept"/>
</dbReference>
<feature type="domain" description="Penicillin-binding protein dimerisation" evidence="6">
    <location>
        <begin position="155"/>
        <end position="313"/>
    </location>
</feature>
<comment type="caution">
    <text evidence="8">The sequence shown here is derived from an EMBL/GenBank/DDBJ whole genome shotgun (WGS) entry which is preliminary data.</text>
</comment>
<keyword evidence="9" id="KW-1185">Reference proteome</keyword>
<dbReference type="EMBL" id="BOQP01000006">
    <property type="protein sequence ID" value="GIM68929.1"/>
    <property type="molecule type" value="Genomic_DNA"/>
</dbReference>
<dbReference type="GO" id="GO:0051301">
    <property type="term" value="P:cell division"/>
    <property type="evidence" value="ECO:0007669"/>
    <property type="project" value="UniProtKB-KW"/>
</dbReference>
<dbReference type="PANTHER" id="PTHR30627:SF24">
    <property type="entry name" value="PENICILLIN-BINDING PROTEIN 4B"/>
    <property type="match status" value="1"/>
</dbReference>
<evidence type="ECO:0000256" key="2">
    <source>
        <dbReference type="ARBA" id="ARBA00007171"/>
    </source>
</evidence>
<keyword evidence="8" id="KW-0132">Cell division</keyword>
<dbReference type="GO" id="GO:0046677">
    <property type="term" value="P:response to antibiotic"/>
    <property type="evidence" value="ECO:0007669"/>
    <property type="project" value="InterPro"/>
</dbReference>
<keyword evidence="8" id="KW-0131">Cell cycle</keyword>
<dbReference type="Pfam" id="PF03717">
    <property type="entry name" value="PBP_dimer"/>
    <property type="match status" value="1"/>
</dbReference>
<dbReference type="Gene3D" id="3.40.710.10">
    <property type="entry name" value="DD-peptidase/beta-lactamase superfamily"/>
    <property type="match status" value="1"/>
</dbReference>
<evidence type="ECO:0000256" key="4">
    <source>
        <dbReference type="SAM" id="SignalP"/>
    </source>
</evidence>
<dbReference type="GO" id="GO:0005886">
    <property type="term" value="C:plasma membrane"/>
    <property type="evidence" value="ECO:0007669"/>
    <property type="project" value="TreeGrafter"/>
</dbReference>
<comment type="subcellular location">
    <subcellularLocation>
        <location evidence="1">Membrane</location>
    </subcellularLocation>
</comment>
<dbReference type="PANTHER" id="PTHR30627">
    <property type="entry name" value="PEPTIDOGLYCAN D,D-TRANSPEPTIDASE"/>
    <property type="match status" value="1"/>
</dbReference>
<feature type="signal peptide" evidence="4">
    <location>
        <begin position="1"/>
        <end position="20"/>
    </location>
</feature>
<keyword evidence="4" id="KW-0732">Signal</keyword>
<accession>A0A919SC50</accession>
<dbReference type="GO" id="GO:0071972">
    <property type="term" value="F:peptidoglycan L,D-transpeptidase activity"/>
    <property type="evidence" value="ECO:0007669"/>
    <property type="project" value="TreeGrafter"/>
</dbReference>
<dbReference type="InterPro" id="IPR036138">
    <property type="entry name" value="PBP_dimer_sf"/>
</dbReference>
<evidence type="ECO:0000259" key="6">
    <source>
        <dbReference type="Pfam" id="PF03717"/>
    </source>
</evidence>
<dbReference type="Pfam" id="PF05223">
    <property type="entry name" value="MecA_N"/>
    <property type="match status" value="1"/>
</dbReference>
<dbReference type="Pfam" id="PF00905">
    <property type="entry name" value="Transpeptidase"/>
    <property type="match status" value="1"/>
</dbReference>
<evidence type="ECO:0000256" key="3">
    <source>
        <dbReference type="ARBA" id="ARBA00023136"/>
    </source>
</evidence>
<organism evidence="8 9">
    <name type="scientific">Winogradskya consettensis</name>
    <dbReference type="NCBI Taxonomy" id="113560"/>
    <lineage>
        <taxon>Bacteria</taxon>
        <taxon>Bacillati</taxon>
        <taxon>Actinomycetota</taxon>
        <taxon>Actinomycetes</taxon>
        <taxon>Micromonosporales</taxon>
        <taxon>Micromonosporaceae</taxon>
        <taxon>Winogradskya</taxon>
    </lineage>
</organism>
<dbReference type="Gene3D" id="3.90.1310.10">
    <property type="entry name" value="Penicillin-binding protein 2a (Domain 2)"/>
    <property type="match status" value="1"/>
</dbReference>
<dbReference type="AlphaFoldDB" id="A0A919SC50"/>
<evidence type="ECO:0000313" key="9">
    <source>
        <dbReference type="Proteomes" id="UP000680865"/>
    </source>
</evidence>
<feature type="chain" id="PRO_5038370593" evidence="4">
    <location>
        <begin position="21"/>
        <end position="641"/>
    </location>
</feature>
<name>A0A919SC50_9ACTN</name>
<keyword evidence="3" id="KW-0472">Membrane</keyword>
<comment type="similarity">
    <text evidence="2">Belongs to the transpeptidase family.</text>
</comment>
<evidence type="ECO:0000259" key="7">
    <source>
        <dbReference type="Pfam" id="PF05223"/>
    </source>
</evidence>
<proteinExistence type="inferred from homology"/>
<dbReference type="InterPro" id="IPR005311">
    <property type="entry name" value="PBP_dimer"/>
</dbReference>
<sequence>MPTIPHARRALAVLTCLVVAGTGTVACSGSDGPGDTVDAFLQGWRKSDLSKVGFVTAAGAKIAATDVTTQLKALTGDLAPSLTKLEPAGKATESGKNATEPINLAWTLPGGATWAYQSTVRLTKQSSDGWQVVWEPAIVHTKLTEGDSLKVRAKAADRGDILDAAGKPLVTPTPVVTIGISPEKVTDQAKLLKDLNAAFKAIGVTLDEKDLTTRLKNSDPTAFVDVVTLRRPDYDKVRTKVRTLPGTVFREENRELAPTRAFARALLGTVDAATREDLDANPGTLTQGDMVGHGGLQERYDTQLRGTAAQTVVIALKTPADDVDETQIFSTDPVAGKSIKTTLDVNTQKAADAAVAAEKNASALVAIKISDSTILAVSNGPDGGAVNTALTGQVPPGSTFKMVSTLGLLDKKAVTLDGKVDCPATVKVSGREFKNSHEMKLGQVPFRTDFAKSCNTAFVNVSGKLGADGLQAAGTALGIGTKWDLGVDAFSGKLSPADTPTELAAATFGQGATAVSPLAMAGATAAVARGQFKQPKLVLDPAPAAALPDGAKLADTSIQPLKTMMREVVTKGTGDALQKVPGGPVSGKTGTAEFADGSDETHSWFIGWQGDIAFAVMVQKGGLGSEAAVPIVNRFLTTLNK</sequence>
<protein>
    <submittedName>
        <fullName evidence="8">Cell division protein FtsI</fullName>
    </submittedName>
</protein>